<evidence type="ECO:0000313" key="2">
    <source>
        <dbReference type="Proteomes" id="UP001151760"/>
    </source>
</evidence>
<proteinExistence type="predicted"/>
<gene>
    <name evidence="1" type="ORF">Tco_1056468</name>
</gene>
<organism evidence="1 2">
    <name type="scientific">Tanacetum coccineum</name>
    <dbReference type="NCBI Taxonomy" id="301880"/>
    <lineage>
        <taxon>Eukaryota</taxon>
        <taxon>Viridiplantae</taxon>
        <taxon>Streptophyta</taxon>
        <taxon>Embryophyta</taxon>
        <taxon>Tracheophyta</taxon>
        <taxon>Spermatophyta</taxon>
        <taxon>Magnoliopsida</taxon>
        <taxon>eudicotyledons</taxon>
        <taxon>Gunneridae</taxon>
        <taxon>Pentapetalae</taxon>
        <taxon>asterids</taxon>
        <taxon>campanulids</taxon>
        <taxon>Asterales</taxon>
        <taxon>Asteraceae</taxon>
        <taxon>Asteroideae</taxon>
        <taxon>Anthemideae</taxon>
        <taxon>Anthemidinae</taxon>
        <taxon>Tanacetum</taxon>
    </lineage>
</organism>
<name>A0ABQ5H2R6_9ASTR</name>
<protein>
    <submittedName>
        <fullName evidence="1">Uncharacterized protein</fullName>
    </submittedName>
</protein>
<sequence length="96" mass="11084">MDQTCTQCRDGVTGIKRRRRDLSSDDIRKMMTASRLPPPYTVNFMPPTPDLSFTGLDEFFNKLVVENKKSDEEVSEIVRKNNDALIIEEWVSDSEE</sequence>
<keyword evidence="2" id="KW-1185">Reference proteome</keyword>
<accession>A0ABQ5H2R6</accession>
<evidence type="ECO:0000313" key="1">
    <source>
        <dbReference type="EMBL" id="GJT82126.1"/>
    </source>
</evidence>
<comment type="caution">
    <text evidence="1">The sequence shown here is derived from an EMBL/GenBank/DDBJ whole genome shotgun (WGS) entry which is preliminary data.</text>
</comment>
<dbReference type="Proteomes" id="UP001151760">
    <property type="component" value="Unassembled WGS sequence"/>
</dbReference>
<reference evidence="1" key="1">
    <citation type="journal article" date="2022" name="Int. J. Mol. Sci.">
        <title>Draft Genome of Tanacetum Coccineum: Genomic Comparison of Closely Related Tanacetum-Family Plants.</title>
        <authorList>
            <person name="Yamashiro T."/>
            <person name="Shiraishi A."/>
            <person name="Nakayama K."/>
            <person name="Satake H."/>
        </authorList>
    </citation>
    <scope>NUCLEOTIDE SEQUENCE</scope>
</reference>
<reference evidence="1" key="2">
    <citation type="submission" date="2022-01" db="EMBL/GenBank/DDBJ databases">
        <authorList>
            <person name="Yamashiro T."/>
            <person name="Shiraishi A."/>
            <person name="Satake H."/>
            <person name="Nakayama K."/>
        </authorList>
    </citation>
    <scope>NUCLEOTIDE SEQUENCE</scope>
</reference>
<dbReference type="EMBL" id="BQNB010019139">
    <property type="protein sequence ID" value="GJT82126.1"/>
    <property type="molecule type" value="Genomic_DNA"/>
</dbReference>